<evidence type="ECO:0000256" key="1">
    <source>
        <dbReference type="SAM" id="MobiDB-lite"/>
    </source>
</evidence>
<sequence length="300" mass="33220">MGAQRADFRTPTTAITVRWVGTRSQKQRPRFWTTGSNGSRCHFTRLVTTGVQRGTTYCEHSVTWVPRFRSTRRMRRSIGCTKHGGPAILSSGTGRPEVADRSPKPPSACARSGPWQRPPARGRREYQGCELHARPRRHTGASGRLRSRIRPGGCSSHEHPVGASSRAPPLAARRPVVRFSSHRRGKWYRYRPGTARHPGAQPRSQHQIVGPPRSPPQRVHYPAGVNAGDTNRRAVRMSAGRPLRTATSLVGDTGIEPDTCSSLTCIFAASGTSVGPWWAYVSDRYRARSRRTGVPTHSVR</sequence>
<evidence type="ECO:0000313" key="2">
    <source>
        <dbReference type="EMBL" id="SSA44824.1"/>
    </source>
</evidence>
<accession>A0A2Y9AJY6</accession>
<protein>
    <submittedName>
        <fullName evidence="2">Uncharacterized protein</fullName>
    </submittedName>
</protein>
<evidence type="ECO:0000313" key="3">
    <source>
        <dbReference type="Proteomes" id="UP000250222"/>
    </source>
</evidence>
<organism evidence="2 3">
    <name type="scientific">Georgenia satyanarayanai</name>
    <dbReference type="NCBI Taxonomy" id="860221"/>
    <lineage>
        <taxon>Bacteria</taxon>
        <taxon>Bacillati</taxon>
        <taxon>Actinomycetota</taxon>
        <taxon>Actinomycetes</taxon>
        <taxon>Micrococcales</taxon>
        <taxon>Bogoriellaceae</taxon>
        <taxon>Georgenia</taxon>
    </lineage>
</organism>
<dbReference type="EMBL" id="UETB01000010">
    <property type="protein sequence ID" value="SSA44824.1"/>
    <property type="molecule type" value="Genomic_DNA"/>
</dbReference>
<proteinExistence type="predicted"/>
<dbReference type="AlphaFoldDB" id="A0A2Y9AJY6"/>
<name>A0A2Y9AJY6_9MICO</name>
<gene>
    <name evidence="2" type="ORF">SAMN05216184_110115</name>
</gene>
<feature type="region of interest" description="Disordered" evidence="1">
    <location>
        <begin position="190"/>
        <end position="227"/>
    </location>
</feature>
<feature type="region of interest" description="Disordered" evidence="1">
    <location>
        <begin position="78"/>
        <end position="168"/>
    </location>
</feature>
<reference evidence="2 3" key="1">
    <citation type="submission" date="2016-10" db="EMBL/GenBank/DDBJ databases">
        <authorList>
            <person name="Cai Z."/>
        </authorList>
    </citation>
    <scope>NUCLEOTIDE SEQUENCE [LARGE SCALE GENOMIC DNA]</scope>
    <source>
        <strain evidence="2 3">CGMCC 1.10826</strain>
    </source>
</reference>
<keyword evidence="3" id="KW-1185">Reference proteome</keyword>
<dbReference type="Proteomes" id="UP000250222">
    <property type="component" value="Unassembled WGS sequence"/>
</dbReference>
<feature type="compositionally biased region" description="Basic residues" evidence="1">
    <location>
        <begin position="134"/>
        <end position="149"/>
    </location>
</feature>
<feature type="compositionally biased region" description="Basic and acidic residues" evidence="1">
    <location>
        <begin position="122"/>
        <end position="133"/>
    </location>
</feature>